<protein>
    <recommendedName>
        <fullName evidence="4">RRM domain-containing protein</fullName>
    </recommendedName>
</protein>
<dbReference type="PANTHER" id="PTHR23003">
    <property type="entry name" value="RNA RECOGNITION MOTIF RRM DOMAIN CONTAINING PROTEIN"/>
    <property type="match status" value="1"/>
</dbReference>
<comment type="caution">
    <text evidence="5">The sequence shown here is derived from an EMBL/GenBank/DDBJ whole genome shotgun (WGS) entry which is preliminary data.</text>
</comment>
<gene>
    <name evidence="5" type="ORF">IE077_004513</name>
</gene>
<name>A0ABQ7J8G4_9APIC</name>
<dbReference type="Pfam" id="PF00076">
    <property type="entry name" value="RRM_1"/>
    <property type="match status" value="2"/>
</dbReference>
<sequence>MSTRNCRVFVRNLPWDVRWQDLKDHMRKAGDVVRADVIVDAGGRSRGWGIVEYAAAEDANRAIAELNESTLFDRVIFVREDREKPRQGPYNTQGGRDYRSRNDNSSDHRNYEGYGGDHREGYSDEYRGRDNYGGEQERNGGHRISESKRYDPRSMISSDSGNSFPKILLSNLPYRASKDEVKGLVASVTKGSFDVELEYDDRNRPRGSATIYFESSADARSAGEQLDSFLFDGRSLRVS</sequence>
<keyword evidence="1 2" id="KW-0694">RNA-binding</keyword>
<feature type="domain" description="RRM" evidence="4">
    <location>
        <begin position="6"/>
        <end position="83"/>
    </location>
</feature>
<dbReference type="InterPro" id="IPR050374">
    <property type="entry name" value="RRT5_SRSF_SR"/>
</dbReference>
<accession>A0ABQ7J8G4</accession>
<dbReference type="InterPro" id="IPR035979">
    <property type="entry name" value="RBD_domain_sf"/>
</dbReference>
<evidence type="ECO:0000313" key="6">
    <source>
        <dbReference type="Proteomes" id="UP000823046"/>
    </source>
</evidence>
<dbReference type="InterPro" id="IPR000504">
    <property type="entry name" value="RRM_dom"/>
</dbReference>
<evidence type="ECO:0000313" key="5">
    <source>
        <dbReference type="EMBL" id="KAF8820277.1"/>
    </source>
</evidence>
<evidence type="ECO:0000256" key="3">
    <source>
        <dbReference type="SAM" id="MobiDB-lite"/>
    </source>
</evidence>
<organism evidence="5 6">
    <name type="scientific">Cardiosporidium cionae</name>
    <dbReference type="NCBI Taxonomy" id="476202"/>
    <lineage>
        <taxon>Eukaryota</taxon>
        <taxon>Sar</taxon>
        <taxon>Alveolata</taxon>
        <taxon>Apicomplexa</taxon>
        <taxon>Aconoidasida</taxon>
        <taxon>Nephromycida</taxon>
        <taxon>Cardiosporidium</taxon>
    </lineage>
</organism>
<dbReference type="CDD" id="cd00590">
    <property type="entry name" value="RRM_SF"/>
    <property type="match status" value="1"/>
</dbReference>
<feature type="domain" description="RRM" evidence="4">
    <location>
        <begin position="165"/>
        <end position="239"/>
    </location>
</feature>
<dbReference type="PROSITE" id="PS50102">
    <property type="entry name" value="RRM"/>
    <property type="match status" value="2"/>
</dbReference>
<dbReference type="SUPFAM" id="SSF54928">
    <property type="entry name" value="RNA-binding domain, RBD"/>
    <property type="match status" value="1"/>
</dbReference>
<dbReference type="InterPro" id="IPR012677">
    <property type="entry name" value="Nucleotide-bd_a/b_plait_sf"/>
</dbReference>
<dbReference type="Proteomes" id="UP000823046">
    <property type="component" value="Unassembled WGS sequence"/>
</dbReference>
<reference evidence="5 6" key="1">
    <citation type="journal article" date="2020" name="bioRxiv">
        <title>Metabolic contributions of an alphaproteobacterial endosymbiont in the apicomplexan Cardiosporidium cionae.</title>
        <authorList>
            <person name="Hunter E.S."/>
            <person name="Paight C.J."/>
            <person name="Lane C.E."/>
        </authorList>
    </citation>
    <scope>NUCLEOTIDE SEQUENCE [LARGE SCALE GENOMIC DNA]</scope>
    <source>
        <strain evidence="5">ESH_2018</strain>
    </source>
</reference>
<keyword evidence="6" id="KW-1185">Reference proteome</keyword>
<proteinExistence type="predicted"/>
<dbReference type="Gene3D" id="3.30.70.330">
    <property type="match status" value="2"/>
</dbReference>
<feature type="region of interest" description="Disordered" evidence="3">
    <location>
        <begin position="83"/>
        <end position="158"/>
    </location>
</feature>
<evidence type="ECO:0000256" key="1">
    <source>
        <dbReference type="ARBA" id="ARBA00022884"/>
    </source>
</evidence>
<dbReference type="EMBL" id="JADAQX010000429">
    <property type="protein sequence ID" value="KAF8820277.1"/>
    <property type="molecule type" value="Genomic_DNA"/>
</dbReference>
<evidence type="ECO:0000259" key="4">
    <source>
        <dbReference type="PROSITE" id="PS50102"/>
    </source>
</evidence>
<dbReference type="SMART" id="SM00360">
    <property type="entry name" value="RRM"/>
    <property type="match status" value="2"/>
</dbReference>
<feature type="compositionally biased region" description="Basic and acidic residues" evidence="3">
    <location>
        <begin position="96"/>
        <end position="152"/>
    </location>
</feature>
<evidence type="ECO:0000256" key="2">
    <source>
        <dbReference type="PROSITE-ProRule" id="PRU00176"/>
    </source>
</evidence>